<name>A0ABV3WYR3_9HYPH</name>
<evidence type="ECO:0000313" key="2">
    <source>
        <dbReference type="EMBL" id="MEX4009416.1"/>
    </source>
</evidence>
<keyword evidence="3" id="KW-1185">Reference proteome</keyword>
<accession>A0ABV3WYR3</accession>
<protein>
    <submittedName>
        <fullName evidence="2">Type II toxin-antitoxin system VapC family toxin</fullName>
    </submittedName>
</protein>
<feature type="domain" description="PIN" evidence="1">
    <location>
        <begin position="3"/>
        <end position="114"/>
    </location>
</feature>
<evidence type="ECO:0000313" key="3">
    <source>
        <dbReference type="Proteomes" id="UP001559025"/>
    </source>
</evidence>
<dbReference type="SUPFAM" id="SSF88723">
    <property type="entry name" value="PIN domain-like"/>
    <property type="match status" value="1"/>
</dbReference>
<dbReference type="InterPro" id="IPR002716">
    <property type="entry name" value="PIN_dom"/>
</dbReference>
<dbReference type="RefSeq" id="WP_368804337.1">
    <property type="nucleotide sequence ID" value="NZ_JAZHFV010000006.1"/>
</dbReference>
<organism evidence="2 3">
    <name type="scientific">Neoaquamicrobium sediminum</name>
    <dbReference type="NCBI Taxonomy" id="1849104"/>
    <lineage>
        <taxon>Bacteria</taxon>
        <taxon>Pseudomonadati</taxon>
        <taxon>Pseudomonadota</taxon>
        <taxon>Alphaproteobacteria</taxon>
        <taxon>Hyphomicrobiales</taxon>
        <taxon>Phyllobacteriaceae</taxon>
        <taxon>Neoaquamicrobium</taxon>
    </lineage>
</organism>
<dbReference type="Proteomes" id="UP001559025">
    <property type="component" value="Unassembled WGS sequence"/>
</dbReference>
<sequence length="125" mass="13485">MRVIDSSIWVEWLDDGALAARLEPELSELDTLIVPTMVQLEVTKWLLREIGVDAANSFLALTRQCRVAPLDTATAAAAAVLSGHHKLATADAIVYATARQAEADLLTCDAHFEGLEKVVYLPKGG</sequence>
<dbReference type="Gene3D" id="3.40.50.1010">
    <property type="entry name" value="5'-nuclease"/>
    <property type="match status" value="1"/>
</dbReference>
<gene>
    <name evidence="2" type="ORF">V1479_19055</name>
</gene>
<reference evidence="2 3" key="1">
    <citation type="submission" date="2024-01" db="EMBL/GenBank/DDBJ databases">
        <title>New evidence supports the origin of RcGTA from prophage.</title>
        <authorList>
            <person name="Xu Y."/>
            <person name="Liu B."/>
            <person name="Chen F."/>
        </authorList>
    </citation>
    <scope>NUCLEOTIDE SEQUENCE [LARGE SCALE GENOMIC DNA]</scope>
    <source>
        <strain evidence="2 3">CBW1107-2</strain>
    </source>
</reference>
<dbReference type="CDD" id="cd18686">
    <property type="entry name" value="PIN_VapC-like"/>
    <property type="match status" value="1"/>
</dbReference>
<proteinExistence type="predicted"/>
<dbReference type="InterPro" id="IPR029060">
    <property type="entry name" value="PIN-like_dom_sf"/>
</dbReference>
<dbReference type="EMBL" id="JAZHFV010000006">
    <property type="protein sequence ID" value="MEX4009416.1"/>
    <property type="molecule type" value="Genomic_DNA"/>
</dbReference>
<evidence type="ECO:0000259" key="1">
    <source>
        <dbReference type="Pfam" id="PF01850"/>
    </source>
</evidence>
<comment type="caution">
    <text evidence="2">The sequence shown here is derived from an EMBL/GenBank/DDBJ whole genome shotgun (WGS) entry which is preliminary data.</text>
</comment>
<dbReference type="Pfam" id="PF01850">
    <property type="entry name" value="PIN"/>
    <property type="match status" value="1"/>
</dbReference>